<dbReference type="OrthoDB" id="361944at2"/>
<keyword evidence="2" id="KW-1185">Reference proteome</keyword>
<accession>A0A6I4LWZ6</accession>
<dbReference type="AlphaFoldDB" id="A0A6I4LWZ6"/>
<gene>
    <name evidence="1" type="ORF">EUU23_01240</name>
</gene>
<dbReference type="InterPro" id="IPR025528">
    <property type="entry name" value="BrnA_antitoxin"/>
</dbReference>
<dbReference type="RefSeq" id="WP_160352322.1">
    <property type="nucleotide sequence ID" value="NZ_SDWJ01000001.1"/>
</dbReference>
<comment type="caution">
    <text evidence="1">The sequence shown here is derived from an EMBL/GenBank/DDBJ whole genome shotgun (WGS) entry which is preliminary data.</text>
</comment>
<name>A0A6I4LWZ6_9SPHN</name>
<protein>
    <submittedName>
        <fullName evidence="1">Cytoplasmic protein</fullName>
    </submittedName>
</protein>
<dbReference type="Pfam" id="PF14384">
    <property type="entry name" value="BrnA_antitoxin"/>
    <property type="match status" value="1"/>
</dbReference>
<evidence type="ECO:0000313" key="2">
    <source>
        <dbReference type="Proteomes" id="UP000471147"/>
    </source>
</evidence>
<reference evidence="1 2" key="1">
    <citation type="submission" date="2019-01" db="EMBL/GenBank/DDBJ databases">
        <title>Sphingorhabdus lacus sp.nov., isolated from an oligotrophic freshwater lake.</title>
        <authorList>
            <person name="Park M."/>
        </authorList>
    </citation>
    <scope>NUCLEOTIDE SEQUENCE [LARGE SCALE GENOMIC DNA]</scope>
    <source>
        <strain evidence="1 2">IMCC26285</strain>
    </source>
</reference>
<proteinExistence type="predicted"/>
<dbReference type="Proteomes" id="UP000471147">
    <property type="component" value="Unassembled WGS sequence"/>
</dbReference>
<sequence length="113" mass="13271">MKDDDTKAKLVRYEFDPTNPPPLTDEQRERLRALDAMKDEDIDFSDIPPLTEDFWKNAVRGKFYRPVKKQVTVRLDADVLEYFKTKQDGKRGYQTAINAALRKVFEEEMRKAG</sequence>
<dbReference type="EMBL" id="SDWJ01000001">
    <property type="protein sequence ID" value="MVZ96324.1"/>
    <property type="molecule type" value="Genomic_DNA"/>
</dbReference>
<organism evidence="1 2">
    <name type="scientific">Sphingorhabdus profundilacus</name>
    <dbReference type="NCBI Taxonomy" id="2509718"/>
    <lineage>
        <taxon>Bacteria</taxon>
        <taxon>Pseudomonadati</taxon>
        <taxon>Pseudomonadota</taxon>
        <taxon>Alphaproteobacteria</taxon>
        <taxon>Sphingomonadales</taxon>
        <taxon>Sphingomonadaceae</taxon>
        <taxon>Sphingorhabdus</taxon>
    </lineage>
</organism>
<evidence type="ECO:0000313" key="1">
    <source>
        <dbReference type="EMBL" id="MVZ96324.1"/>
    </source>
</evidence>